<dbReference type="PRINTS" id="PR01590">
    <property type="entry name" value="HTHFIS"/>
</dbReference>
<keyword evidence="3" id="KW-0805">Transcription regulation</keyword>
<evidence type="ECO:0000256" key="1">
    <source>
        <dbReference type="ARBA" id="ARBA00022741"/>
    </source>
</evidence>
<dbReference type="Pfam" id="PF08448">
    <property type="entry name" value="PAS_4"/>
    <property type="match status" value="1"/>
</dbReference>
<evidence type="ECO:0000256" key="4">
    <source>
        <dbReference type="ARBA" id="ARBA00023163"/>
    </source>
</evidence>
<dbReference type="Pfam" id="PF25601">
    <property type="entry name" value="AAA_lid_14"/>
    <property type="match status" value="1"/>
</dbReference>
<dbReference type="PROSITE" id="PS50045">
    <property type="entry name" value="SIGMA54_INTERACT_4"/>
    <property type="match status" value="1"/>
</dbReference>
<evidence type="ECO:0000313" key="8">
    <source>
        <dbReference type="Proteomes" id="UP001209681"/>
    </source>
</evidence>
<dbReference type="InterPro" id="IPR013656">
    <property type="entry name" value="PAS_4"/>
</dbReference>
<dbReference type="PROSITE" id="PS00688">
    <property type="entry name" value="SIGMA54_INTERACT_3"/>
    <property type="match status" value="1"/>
</dbReference>
<proteinExistence type="predicted"/>
<name>A0ABT3NAF8_9BACT</name>
<organism evidence="7 8">
    <name type="scientific">Desulfobotulus pelophilus</name>
    <dbReference type="NCBI Taxonomy" id="2823377"/>
    <lineage>
        <taxon>Bacteria</taxon>
        <taxon>Pseudomonadati</taxon>
        <taxon>Thermodesulfobacteriota</taxon>
        <taxon>Desulfobacteria</taxon>
        <taxon>Desulfobacterales</taxon>
        <taxon>Desulfobacteraceae</taxon>
        <taxon>Desulfobotulus</taxon>
    </lineage>
</organism>
<dbReference type="Gene3D" id="3.30.450.20">
    <property type="entry name" value="PAS domain"/>
    <property type="match status" value="2"/>
</dbReference>
<dbReference type="InterPro" id="IPR002197">
    <property type="entry name" value="HTH_Fis"/>
</dbReference>
<dbReference type="InterPro" id="IPR027417">
    <property type="entry name" value="P-loop_NTPase"/>
</dbReference>
<dbReference type="CDD" id="cd00009">
    <property type="entry name" value="AAA"/>
    <property type="match status" value="1"/>
</dbReference>
<evidence type="ECO:0000313" key="7">
    <source>
        <dbReference type="EMBL" id="MCW7754443.1"/>
    </source>
</evidence>
<feature type="coiled-coil region" evidence="5">
    <location>
        <begin position="231"/>
        <end position="258"/>
    </location>
</feature>
<dbReference type="Gene3D" id="1.10.8.60">
    <property type="match status" value="1"/>
</dbReference>
<dbReference type="SMART" id="SM00382">
    <property type="entry name" value="AAA"/>
    <property type="match status" value="1"/>
</dbReference>
<dbReference type="Pfam" id="PF00158">
    <property type="entry name" value="Sigma54_activat"/>
    <property type="match status" value="1"/>
</dbReference>
<dbReference type="InterPro" id="IPR025662">
    <property type="entry name" value="Sigma_54_int_dom_ATP-bd_1"/>
</dbReference>
<dbReference type="SUPFAM" id="SSF46689">
    <property type="entry name" value="Homeodomain-like"/>
    <property type="match status" value="1"/>
</dbReference>
<keyword evidence="5" id="KW-0175">Coiled coil</keyword>
<evidence type="ECO:0000256" key="2">
    <source>
        <dbReference type="ARBA" id="ARBA00022840"/>
    </source>
</evidence>
<comment type="caution">
    <text evidence="7">The sequence shown here is derived from an EMBL/GenBank/DDBJ whole genome shotgun (WGS) entry which is preliminary data.</text>
</comment>
<dbReference type="EMBL" id="JAPFPW010000011">
    <property type="protein sequence ID" value="MCW7754443.1"/>
    <property type="molecule type" value="Genomic_DNA"/>
</dbReference>
<protein>
    <submittedName>
        <fullName evidence="7">Sigma 54-interacting transcriptional regulator</fullName>
    </submittedName>
</protein>
<keyword evidence="2" id="KW-0067">ATP-binding</keyword>
<dbReference type="InterPro" id="IPR058031">
    <property type="entry name" value="AAA_lid_NorR"/>
</dbReference>
<dbReference type="PROSITE" id="PS00675">
    <property type="entry name" value="SIGMA54_INTERACT_1"/>
    <property type="match status" value="1"/>
</dbReference>
<sequence>MISLDTYKSIFENTGTGMIIIEENHAITLANQTFCTLVNRPWPLPFCLWTEFVAPEDRDRMIRYHRMRRQDSGSAPTTYTCRLMGKNESRIHVSVRVSMIPDSTRSVASFSDISIFLKTEAALRKQEAQFKAMIDHFSGYLCVFNRSLIVEYVNQPLIRRLRCDATGMDVTRIIPLPELRRESMRREVFGGKVLRRRVHDPEDDRWYDTIAAPIFDATGIVQLVQVMMTDATEQQREAESLRIKASHLRNENRKLRSDMGERYRFGDIVGKSTAIQKVYEYILKAAASTETLLITGESGTGKELVAQAVHKSGRRKNRPFIAVNCGAIAPGILESEFFGYKKGAFSGAHQDKKGYLAMAHGATLFLDEIGEMGMPLQVKLLRALEYGEYFPLGGTSPQKSDFRLIAATNRDLTKEVREGRMREDFFYRINILAIHLPPLRERREDIPLLVDHFVHQQPKSAPAIPPGMMEALLHHDWPGNVRELQHTLQRFFTLHQTDLPNLFPSRTPPLSSGSRVLSDAVAAFERQHILKVLEENNWQKARTATILGIHRKTLFIKMRDYGLM</sequence>
<reference evidence="7 8" key="1">
    <citation type="submission" date="2022-11" db="EMBL/GenBank/DDBJ databases">
        <title>Desulfobotulus tamanensis H1 sp. nov. - anaerobic, alkaliphilic, sulphate reducing bacterium isolated from terrestrial mud volcano.</title>
        <authorList>
            <person name="Frolova A."/>
            <person name="Merkel A.Y."/>
            <person name="Slobodkin A.I."/>
        </authorList>
    </citation>
    <scope>NUCLEOTIDE SEQUENCE [LARGE SCALE GENOMIC DNA]</scope>
    <source>
        <strain evidence="7 8">H1</strain>
    </source>
</reference>
<gene>
    <name evidence="7" type="ORF">OOT00_10640</name>
</gene>
<dbReference type="Proteomes" id="UP001209681">
    <property type="component" value="Unassembled WGS sequence"/>
</dbReference>
<dbReference type="Pfam" id="PF02954">
    <property type="entry name" value="HTH_8"/>
    <property type="match status" value="1"/>
</dbReference>
<dbReference type="InterPro" id="IPR000014">
    <property type="entry name" value="PAS"/>
</dbReference>
<keyword evidence="8" id="KW-1185">Reference proteome</keyword>
<dbReference type="Gene3D" id="3.40.50.300">
    <property type="entry name" value="P-loop containing nucleotide triphosphate hydrolases"/>
    <property type="match status" value="1"/>
</dbReference>
<dbReference type="Pfam" id="PF13188">
    <property type="entry name" value="PAS_8"/>
    <property type="match status" value="1"/>
</dbReference>
<dbReference type="InterPro" id="IPR002078">
    <property type="entry name" value="Sigma_54_int"/>
</dbReference>
<evidence type="ECO:0000256" key="3">
    <source>
        <dbReference type="ARBA" id="ARBA00023015"/>
    </source>
</evidence>
<dbReference type="Gene3D" id="1.10.10.60">
    <property type="entry name" value="Homeodomain-like"/>
    <property type="match status" value="1"/>
</dbReference>
<dbReference type="InterPro" id="IPR003593">
    <property type="entry name" value="AAA+_ATPase"/>
</dbReference>
<dbReference type="PANTHER" id="PTHR32071">
    <property type="entry name" value="TRANSCRIPTIONAL REGULATORY PROTEIN"/>
    <property type="match status" value="1"/>
</dbReference>
<evidence type="ECO:0000259" key="6">
    <source>
        <dbReference type="PROSITE" id="PS50045"/>
    </source>
</evidence>
<dbReference type="InterPro" id="IPR009057">
    <property type="entry name" value="Homeodomain-like_sf"/>
</dbReference>
<feature type="domain" description="Sigma-54 factor interaction" evidence="6">
    <location>
        <begin position="268"/>
        <end position="493"/>
    </location>
</feature>
<accession>A0ABT3NAF8</accession>
<keyword evidence="4" id="KW-0804">Transcription</keyword>
<keyword evidence="1" id="KW-0547">Nucleotide-binding</keyword>
<dbReference type="CDD" id="cd00130">
    <property type="entry name" value="PAS"/>
    <property type="match status" value="1"/>
</dbReference>
<dbReference type="InterPro" id="IPR035965">
    <property type="entry name" value="PAS-like_dom_sf"/>
</dbReference>
<evidence type="ECO:0000256" key="5">
    <source>
        <dbReference type="SAM" id="Coils"/>
    </source>
</evidence>
<dbReference type="SUPFAM" id="SSF55785">
    <property type="entry name" value="PYP-like sensor domain (PAS domain)"/>
    <property type="match status" value="2"/>
</dbReference>
<dbReference type="SUPFAM" id="SSF52540">
    <property type="entry name" value="P-loop containing nucleoside triphosphate hydrolases"/>
    <property type="match status" value="1"/>
</dbReference>
<dbReference type="RefSeq" id="WP_265425361.1">
    <property type="nucleotide sequence ID" value="NZ_JAPFPW010000011.1"/>
</dbReference>
<dbReference type="SMART" id="SM00091">
    <property type="entry name" value="PAS"/>
    <property type="match status" value="2"/>
</dbReference>
<dbReference type="InterPro" id="IPR025944">
    <property type="entry name" value="Sigma_54_int_dom_CS"/>
</dbReference>